<keyword evidence="4" id="KW-1185">Reference proteome</keyword>
<name>A0ABU2XRW7_9ACTN</name>
<organism evidence="3 4">
    <name type="scientific">Streptomyces lonegramiae</name>
    <dbReference type="NCBI Taxonomy" id="3075524"/>
    <lineage>
        <taxon>Bacteria</taxon>
        <taxon>Bacillati</taxon>
        <taxon>Actinomycetota</taxon>
        <taxon>Actinomycetes</taxon>
        <taxon>Kitasatosporales</taxon>
        <taxon>Streptomycetaceae</taxon>
        <taxon>Streptomyces</taxon>
    </lineage>
</organism>
<accession>A0ABU2XRW7</accession>
<gene>
    <name evidence="3" type="ORF">RND15_34720</name>
</gene>
<feature type="region of interest" description="Disordered" evidence="2">
    <location>
        <begin position="35"/>
        <end position="74"/>
    </location>
</feature>
<dbReference type="InterPro" id="IPR023365">
    <property type="entry name" value="Sortase_dom-sf"/>
</dbReference>
<dbReference type="CDD" id="cd05829">
    <property type="entry name" value="Sortase_F"/>
    <property type="match status" value="1"/>
</dbReference>
<sequence>MGKQGGADGNTRALRWAAASALIGVFLIYNSVDAASTQPSPSPKKPAASGPVLTPRPETAAPQEVRLGPALPRSPARHLDIPSIGVSAPFTELTLDRSGVLIPPPSDNNNLAGWFNGGPSPGERGNAIVAGHVDTKTGPAVFYPLSTLKSGARVTITRADGIVATFVVDSVETFSKANFPDDRVYGQTPDAQLRLITCGGSYDRTVRDYTANVVVFAHLESFRWA</sequence>
<dbReference type="InterPro" id="IPR042001">
    <property type="entry name" value="Sortase_F"/>
</dbReference>
<dbReference type="Gene3D" id="2.40.260.10">
    <property type="entry name" value="Sortase"/>
    <property type="match status" value="1"/>
</dbReference>
<keyword evidence="1" id="KW-0378">Hydrolase</keyword>
<evidence type="ECO:0000256" key="1">
    <source>
        <dbReference type="ARBA" id="ARBA00022801"/>
    </source>
</evidence>
<dbReference type="SUPFAM" id="SSF63817">
    <property type="entry name" value="Sortase"/>
    <property type="match status" value="1"/>
</dbReference>
<proteinExistence type="predicted"/>
<evidence type="ECO:0000256" key="2">
    <source>
        <dbReference type="SAM" id="MobiDB-lite"/>
    </source>
</evidence>
<protein>
    <submittedName>
        <fullName evidence="3">Class F sortase</fullName>
    </submittedName>
</protein>
<comment type="caution">
    <text evidence="3">The sequence shown here is derived from an EMBL/GenBank/DDBJ whole genome shotgun (WGS) entry which is preliminary data.</text>
</comment>
<dbReference type="Pfam" id="PF04203">
    <property type="entry name" value="Sortase"/>
    <property type="match status" value="1"/>
</dbReference>
<evidence type="ECO:0000313" key="3">
    <source>
        <dbReference type="EMBL" id="MDT0547810.1"/>
    </source>
</evidence>
<dbReference type="EMBL" id="JAVRFD010000022">
    <property type="protein sequence ID" value="MDT0547810.1"/>
    <property type="molecule type" value="Genomic_DNA"/>
</dbReference>
<dbReference type="InterPro" id="IPR005754">
    <property type="entry name" value="Sortase"/>
</dbReference>
<feature type="compositionally biased region" description="Low complexity" evidence="2">
    <location>
        <begin position="35"/>
        <end position="49"/>
    </location>
</feature>
<reference evidence="3" key="1">
    <citation type="submission" date="2024-05" db="EMBL/GenBank/DDBJ databases">
        <title>30 novel species of actinomycetes from the DSMZ collection.</title>
        <authorList>
            <person name="Nouioui I."/>
        </authorList>
    </citation>
    <scope>NUCLEOTIDE SEQUENCE</scope>
    <source>
        <strain evidence="3">DSM 41529</strain>
    </source>
</reference>
<evidence type="ECO:0000313" key="4">
    <source>
        <dbReference type="Proteomes" id="UP001180754"/>
    </source>
</evidence>
<dbReference type="RefSeq" id="WP_311728349.1">
    <property type="nucleotide sequence ID" value="NZ_JAVRFD010000022.1"/>
</dbReference>
<dbReference type="NCBIfam" id="NF033748">
    <property type="entry name" value="class_F_sortase"/>
    <property type="match status" value="1"/>
</dbReference>
<dbReference type="Proteomes" id="UP001180754">
    <property type="component" value="Unassembled WGS sequence"/>
</dbReference>